<dbReference type="KEGG" id="paa:Paes_2092"/>
<dbReference type="EC" id="1.11.1.6" evidence="7"/>
<dbReference type="eggNOG" id="COG0376">
    <property type="taxonomic scope" value="Bacteria"/>
</dbReference>
<evidence type="ECO:0000256" key="5">
    <source>
        <dbReference type="ARBA" id="ARBA00023002"/>
    </source>
</evidence>
<keyword evidence="5 7" id="KW-0560">Oxidoreductase</keyword>
<keyword evidence="6" id="KW-0408">Iron</keyword>
<keyword evidence="2 7" id="KW-0575">Peroxidase</keyword>
<evidence type="ECO:0000256" key="4">
    <source>
        <dbReference type="ARBA" id="ARBA00022723"/>
    </source>
</evidence>
<name>B4S5Q5_PROA2</name>
<dbReference type="HOGENOM" id="CLU_1936177_0_0_10"/>
<dbReference type="GO" id="GO:0070301">
    <property type="term" value="P:cellular response to hydrogen peroxide"/>
    <property type="evidence" value="ECO:0007669"/>
    <property type="project" value="TreeGrafter"/>
</dbReference>
<dbReference type="InterPro" id="IPR000763">
    <property type="entry name" value="Catalase_peroxidase"/>
</dbReference>
<dbReference type="SUPFAM" id="SSF48113">
    <property type="entry name" value="Heme-dependent peroxidases"/>
    <property type="match status" value="1"/>
</dbReference>
<accession>B4S5Q5</accession>
<dbReference type="GO" id="GO:0005829">
    <property type="term" value="C:cytosol"/>
    <property type="evidence" value="ECO:0007669"/>
    <property type="project" value="TreeGrafter"/>
</dbReference>
<comment type="cofactor">
    <cofactor evidence="1">
        <name>heme b</name>
        <dbReference type="ChEBI" id="CHEBI:60344"/>
    </cofactor>
</comment>
<dbReference type="GO" id="GO:0046872">
    <property type="term" value="F:metal ion binding"/>
    <property type="evidence" value="ECO:0007669"/>
    <property type="project" value="UniProtKB-KW"/>
</dbReference>
<evidence type="ECO:0000256" key="2">
    <source>
        <dbReference type="ARBA" id="ARBA00022559"/>
    </source>
</evidence>
<keyword evidence="3" id="KW-0349">Heme</keyword>
<keyword evidence="8" id="KW-1185">Reference proteome</keyword>
<evidence type="ECO:0000256" key="3">
    <source>
        <dbReference type="ARBA" id="ARBA00022617"/>
    </source>
</evidence>
<organism evidence="7 8">
    <name type="scientific">Prosthecochloris aestuarii (strain DSM 271 / SK 413)</name>
    <dbReference type="NCBI Taxonomy" id="290512"/>
    <lineage>
        <taxon>Bacteria</taxon>
        <taxon>Pseudomonadati</taxon>
        <taxon>Chlorobiota</taxon>
        <taxon>Chlorobiia</taxon>
        <taxon>Chlorobiales</taxon>
        <taxon>Chlorobiaceae</taxon>
        <taxon>Prosthecochloris</taxon>
    </lineage>
</organism>
<evidence type="ECO:0000256" key="6">
    <source>
        <dbReference type="ARBA" id="ARBA00023004"/>
    </source>
</evidence>
<dbReference type="EMBL" id="CP001108">
    <property type="protein sequence ID" value="ACF47102.1"/>
    <property type="molecule type" value="Genomic_DNA"/>
</dbReference>
<evidence type="ECO:0000313" key="7">
    <source>
        <dbReference type="EMBL" id="ACF47102.1"/>
    </source>
</evidence>
<proteinExistence type="predicted"/>
<evidence type="ECO:0000256" key="1">
    <source>
        <dbReference type="ARBA" id="ARBA00001970"/>
    </source>
</evidence>
<sequence>MGYLGMLFRYEWKLTKSPAGAWQWKPKDVAEENLAPAAHDPSKRVPTMMTTADIAMRMDPIYGPISQRFYEHPAEFADAFGRAWFKLNHRDMGPKSRYLGAEVPDEDLIWQDPVPAVDHVGERLFWHKTR</sequence>
<gene>
    <name evidence="7" type="ordered locus">Paes_2092</name>
</gene>
<dbReference type="Proteomes" id="UP000002725">
    <property type="component" value="Chromosome"/>
</dbReference>
<dbReference type="AlphaFoldDB" id="B4S5Q5"/>
<dbReference type="PANTHER" id="PTHR30555:SF0">
    <property type="entry name" value="CATALASE-PEROXIDASE"/>
    <property type="match status" value="1"/>
</dbReference>
<evidence type="ECO:0000313" key="8">
    <source>
        <dbReference type="Proteomes" id="UP000002725"/>
    </source>
</evidence>
<dbReference type="InterPro" id="IPR010255">
    <property type="entry name" value="Haem_peroxidase_sf"/>
</dbReference>
<reference evidence="7" key="1">
    <citation type="submission" date="2008-06" db="EMBL/GenBank/DDBJ databases">
        <title>Complete sequence of chromosome of Prosthecochloris aestuarii DSM 271.</title>
        <authorList>
            <consortium name="US DOE Joint Genome Institute"/>
            <person name="Lucas S."/>
            <person name="Copeland A."/>
            <person name="Lapidus A."/>
            <person name="Glavina del Rio T."/>
            <person name="Dalin E."/>
            <person name="Tice H."/>
            <person name="Bruce D."/>
            <person name="Goodwin L."/>
            <person name="Pitluck S."/>
            <person name="Schmutz J."/>
            <person name="Larimer F."/>
            <person name="Land M."/>
            <person name="Hauser L."/>
            <person name="Kyrpides N."/>
            <person name="Anderson I."/>
            <person name="Liu Z."/>
            <person name="Li T."/>
            <person name="Zhao F."/>
            <person name="Overmann J."/>
            <person name="Bryant D.A."/>
            <person name="Richardson P."/>
        </authorList>
    </citation>
    <scope>NUCLEOTIDE SEQUENCE [LARGE SCALE GENOMIC DNA]</scope>
    <source>
        <strain evidence="7">DSM 271</strain>
    </source>
</reference>
<protein>
    <submittedName>
        <fullName evidence="7">Catalase</fullName>
        <ecNumber evidence="7">1.11.1.6</ecNumber>
    </submittedName>
</protein>
<dbReference type="GO" id="GO:0042744">
    <property type="term" value="P:hydrogen peroxide catabolic process"/>
    <property type="evidence" value="ECO:0007669"/>
    <property type="project" value="TreeGrafter"/>
</dbReference>
<keyword evidence="4" id="KW-0479">Metal-binding</keyword>
<dbReference type="Gene3D" id="1.10.420.10">
    <property type="entry name" value="Peroxidase, domain 2"/>
    <property type="match status" value="1"/>
</dbReference>
<dbReference type="PANTHER" id="PTHR30555">
    <property type="entry name" value="HYDROPEROXIDASE I, BIFUNCTIONAL CATALASE-PEROXIDASE"/>
    <property type="match status" value="1"/>
</dbReference>
<dbReference type="GO" id="GO:0004096">
    <property type="term" value="F:catalase activity"/>
    <property type="evidence" value="ECO:0007669"/>
    <property type="project" value="UniProtKB-EC"/>
</dbReference>
<dbReference type="GO" id="GO:0020037">
    <property type="term" value="F:heme binding"/>
    <property type="evidence" value="ECO:0007669"/>
    <property type="project" value="InterPro"/>
</dbReference>